<sequence>MSPYPWEYMDILVSPHFTLLLFVAVNEKNSPLCHQHGNLICGQCVCEATRGGDRCECPLASYGVKNALELEDRCRE</sequence>
<reference evidence="10 11" key="1">
    <citation type="submission" date="2018-11" db="EMBL/GenBank/DDBJ databases">
        <authorList>
            <consortium name="Pathogen Informatics"/>
        </authorList>
    </citation>
    <scope>NUCLEOTIDE SEQUENCE [LARGE SCALE GENOMIC DNA]</scope>
</reference>
<gene>
    <name evidence="10" type="ORF">SVUK_LOCUS11395</name>
</gene>
<keyword evidence="4" id="KW-0812">Transmembrane</keyword>
<dbReference type="GO" id="GO:0016020">
    <property type="term" value="C:membrane"/>
    <property type="evidence" value="ECO:0007669"/>
    <property type="project" value="UniProtKB-SubCell"/>
</dbReference>
<keyword evidence="11" id="KW-1185">Reference proteome</keyword>
<dbReference type="OrthoDB" id="410592at2759"/>
<evidence type="ECO:0000256" key="8">
    <source>
        <dbReference type="ARBA" id="ARBA00023136"/>
    </source>
</evidence>
<evidence type="ECO:0000256" key="1">
    <source>
        <dbReference type="ARBA" id="ARBA00004479"/>
    </source>
</evidence>
<name>A0A3P7JJP3_STRVU</name>
<accession>A0A3P7JJP3</accession>
<dbReference type="EMBL" id="UYYB01096919">
    <property type="protein sequence ID" value="VDM76397.1"/>
    <property type="molecule type" value="Genomic_DNA"/>
</dbReference>
<evidence type="ECO:0000256" key="4">
    <source>
        <dbReference type="ARBA" id="ARBA00022692"/>
    </source>
</evidence>
<keyword evidence="7" id="KW-0401">Integrin</keyword>
<comment type="subcellular location">
    <subcellularLocation>
        <location evidence="1">Membrane</location>
        <topology evidence="1">Single-pass type I membrane protein</topology>
    </subcellularLocation>
</comment>
<evidence type="ECO:0000313" key="10">
    <source>
        <dbReference type="EMBL" id="VDM76397.1"/>
    </source>
</evidence>
<evidence type="ECO:0000256" key="3">
    <source>
        <dbReference type="ARBA" id="ARBA00022536"/>
    </source>
</evidence>
<protein>
    <recommendedName>
        <fullName evidence="9">Integrin beta epidermal growth factor-like domain-containing protein</fullName>
    </recommendedName>
</protein>
<evidence type="ECO:0000259" key="9">
    <source>
        <dbReference type="Pfam" id="PF18372"/>
    </source>
</evidence>
<dbReference type="InterPro" id="IPR040622">
    <property type="entry name" value="EGF_integrin_1"/>
</dbReference>
<feature type="domain" description="Integrin beta epidermal growth factor-like" evidence="9">
    <location>
        <begin position="26"/>
        <end position="48"/>
    </location>
</feature>
<keyword evidence="6" id="KW-1133">Transmembrane helix</keyword>
<dbReference type="Proteomes" id="UP000270094">
    <property type="component" value="Unassembled WGS sequence"/>
</dbReference>
<evidence type="ECO:0000256" key="5">
    <source>
        <dbReference type="ARBA" id="ARBA00022737"/>
    </source>
</evidence>
<dbReference type="Gene3D" id="2.60.40.1510">
    <property type="entry name" value="ntegrin, alpha v. Chain A, domain 3"/>
    <property type="match status" value="1"/>
</dbReference>
<evidence type="ECO:0000256" key="7">
    <source>
        <dbReference type="ARBA" id="ARBA00023037"/>
    </source>
</evidence>
<evidence type="ECO:0000256" key="6">
    <source>
        <dbReference type="ARBA" id="ARBA00022989"/>
    </source>
</evidence>
<keyword evidence="3" id="KW-0245">EGF-like domain</keyword>
<comment type="similarity">
    <text evidence="2">Belongs to the integrin beta chain family.</text>
</comment>
<evidence type="ECO:0000256" key="2">
    <source>
        <dbReference type="ARBA" id="ARBA00007449"/>
    </source>
</evidence>
<keyword evidence="5" id="KW-0677">Repeat</keyword>
<dbReference type="Pfam" id="PF18372">
    <property type="entry name" value="I-EGF_1"/>
    <property type="match status" value="1"/>
</dbReference>
<keyword evidence="8" id="KW-0472">Membrane</keyword>
<proteinExistence type="inferred from homology"/>
<dbReference type="GO" id="GO:0007229">
    <property type="term" value="P:integrin-mediated signaling pathway"/>
    <property type="evidence" value="ECO:0007669"/>
    <property type="project" value="UniProtKB-KW"/>
</dbReference>
<evidence type="ECO:0000313" key="11">
    <source>
        <dbReference type="Proteomes" id="UP000270094"/>
    </source>
</evidence>
<dbReference type="AlphaFoldDB" id="A0A3P7JJP3"/>
<organism evidence="10 11">
    <name type="scientific">Strongylus vulgaris</name>
    <name type="common">Blood worm</name>
    <dbReference type="NCBI Taxonomy" id="40348"/>
    <lineage>
        <taxon>Eukaryota</taxon>
        <taxon>Metazoa</taxon>
        <taxon>Ecdysozoa</taxon>
        <taxon>Nematoda</taxon>
        <taxon>Chromadorea</taxon>
        <taxon>Rhabditida</taxon>
        <taxon>Rhabditina</taxon>
        <taxon>Rhabditomorpha</taxon>
        <taxon>Strongyloidea</taxon>
        <taxon>Strongylidae</taxon>
        <taxon>Strongylus</taxon>
    </lineage>
</organism>